<evidence type="ECO:0000313" key="2">
    <source>
        <dbReference type="EMBL" id="GBP48540.1"/>
    </source>
</evidence>
<evidence type="ECO:0008006" key="4">
    <source>
        <dbReference type="Google" id="ProtNLM"/>
    </source>
</evidence>
<gene>
    <name evidence="2" type="ORF">EVAR_38512_1</name>
</gene>
<dbReference type="OrthoDB" id="10017160at2759"/>
<feature type="region of interest" description="Disordered" evidence="1">
    <location>
        <begin position="1"/>
        <end position="30"/>
    </location>
</feature>
<feature type="compositionally biased region" description="Basic and acidic residues" evidence="1">
    <location>
        <begin position="1"/>
        <end position="11"/>
    </location>
</feature>
<proteinExistence type="predicted"/>
<reference evidence="2 3" key="1">
    <citation type="journal article" date="2019" name="Commun. Biol.">
        <title>The bagworm genome reveals a unique fibroin gene that provides high tensile strength.</title>
        <authorList>
            <person name="Kono N."/>
            <person name="Nakamura H."/>
            <person name="Ohtoshi R."/>
            <person name="Tomita M."/>
            <person name="Numata K."/>
            <person name="Arakawa K."/>
        </authorList>
    </citation>
    <scope>NUCLEOTIDE SEQUENCE [LARGE SCALE GENOMIC DNA]</scope>
</reference>
<accession>A0A4C1WCB2</accession>
<comment type="caution">
    <text evidence="2">The sequence shown here is derived from an EMBL/GenBank/DDBJ whole genome shotgun (WGS) entry which is preliminary data.</text>
</comment>
<name>A0A4C1WCB2_EUMVA</name>
<dbReference type="EMBL" id="BGZK01000526">
    <property type="protein sequence ID" value="GBP48540.1"/>
    <property type="molecule type" value="Genomic_DNA"/>
</dbReference>
<keyword evidence="3" id="KW-1185">Reference proteome</keyword>
<dbReference type="Proteomes" id="UP000299102">
    <property type="component" value="Unassembled WGS sequence"/>
</dbReference>
<protein>
    <recommendedName>
        <fullName evidence="4">Histone-lysine N-methyltransferase SETMAR</fullName>
    </recommendedName>
</protein>
<evidence type="ECO:0000256" key="1">
    <source>
        <dbReference type="SAM" id="MobiDB-lite"/>
    </source>
</evidence>
<organism evidence="2 3">
    <name type="scientific">Eumeta variegata</name>
    <name type="common">Bagworm moth</name>
    <name type="synonym">Eumeta japonica</name>
    <dbReference type="NCBI Taxonomy" id="151549"/>
    <lineage>
        <taxon>Eukaryota</taxon>
        <taxon>Metazoa</taxon>
        <taxon>Ecdysozoa</taxon>
        <taxon>Arthropoda</taxon>
        <taxon>Hexapoda</taxon>
        <taxon>Insecta</taxon>
        <taxon>Pterygota</taxon>
        <taxon>Neoptera</taxon>
        <taxon>Endopterygota</taxon>
        <taxon>Lepidoptera</taxon>
        <taxon>Glossata</taxon>
        <taxon>Ditrysia</taxon>
        <taxon>Tineoidea</taxon>
        <taxon>Psychidae</taxon>
        <taxon>Oiketicinae</taxon>
        <taxon>Eumeta</taxon>
    </lineage>
</organism>
<sequence>MNEFKRGRTDPTDDLLEERPSTTTTEDNANAVRLKIETDQRVTYQQIRKNLGIDMSQVHQIPHEHLASWVMYHMNTRKEERIFNPGPRCGEGTEAGMKTGGDVTHIRGN</sequence>
<dbReference type="AlphaFoldDB" id="A0A4C1WCB2"/>
<feature type="region of interest" description="Disordered" evidence="1">
    <location>
        <begin position="83"/>
        <end position="109"/>
    </location>
</feature>
<evidence type="ECO:0000313" key="3">
    <source>
        <dbReference type="Proteomes" id="UP000299102"/>
    </source>
</evidence>